<evidence type="ECO:0000313" key="2">
    <source>
        <dbReference type="Proteomes" id="UP001348369"/>
    </source>
</evidence>
<name>A0ACD4ZTA4_9ACTN</name>
<protein>
    <submittedName>
        <fullName evidence="1">PhiSA1p31-related protein</fullName>
    </submittedName>
</protein>
<dbReference type="Proteomes" id="UP001348369">
    <property type="component" value="Chromosome"/>
</dbReference>
<evidence type="ECO:0000313" key="1">
    <source>
        <dbReference type="EMBL" id="WSC01247.1"/>
    </source>
</evidence>
<gene>
    <name evidence="1" type="ORF">OG835_32450</name>
</gene>
<sequence>MASAQYETRTRTVEEKIVVLTLTEDEARALWEVVGEADGTPTMTRIYRALGSPGDSTATPDDTYEYDGVSYNLYATYRDREGDEWTFTGRRNENGVPYVTMYPGSDNTFDTIGSVVRLYAPLTKVTT</sequence>
<keyword evidence="2" id="KW-1185">Reference proteome</keyword>
<reference evidence="1" key="1">
    <citation type="submission" date="2022-10" db="EMBL/GenBank/DDBJ databases">
        <title>The complete genomes of actinobacterial strains from the NBC collection.</title>
        <authorList>
            <person name="Joergensen T.S."/>
            <person name="Alvarez Arevalo M."/>
            <person name="Sterndorff E.B."/>
            <person name="Faurdal D."/>
            <person name="Vuksanovic O."/>
            <person name="Mourched A.-S."/>
            <person name="Charusanti P."/>
            <person name="Shaw S."/>
            <person name="Blin K."/>
            <person name="Weber T."/>
        </authorList>
    </citation>
    <scope>NUCLEOTIDE SEQUENCE</scope>
    <source>
        <strain evidence="1">NBC 01771</strain>
    </source>
</reference>
<proteinExistence type="predicted"/>
<dbReference type="EMBL" id="CP109109">
    <property type="protein sequence ID" value="WSC01247.1"/>
    <property type="molecule type" value="Genomic_DNA"/>
</dbReference>
<accession>A0ACD4ZTA4</accession>
<organism evidence="1 2">
    <name type="scientific">Streptomyces scopuliridis</name>
    <dbReference type="NCBI Taxonomy" id="452529"/>
    <lineage>
        <taxon>Bacteria</taxon>
        <taxon>Bacillati</taxon>
        <taxon>Actinomycetota</taxon>
        <taxon>Actinomycetes</taxon>
        <taxon>Kitasatosporales</taxon>
        <taxon>Streptomycetaceae</taxon>
        <taxon>Streptomyces</taxon>
    </lineage>
</organism>